<dbReference type="RefSeq" id="XP_022087942.1">
    <property type="nucleotide sequence ID" value="XM_022232250.1"/>
</dbReference>
<evidence type="ECO:0000313" key="8">
    <source>
        <dbReference type="RefSeq" id="XP_022087947.1"/>
    </source>
</evidence>
<keyword evidence="2" id="KW-1185">Reference proteome</keyword>
<dbReference type="GO" id="GO:0007600">
    <property type="term" value="P:sensory perception"/>
    <property type="evidence" value="ECO:0007669"/>
    <property type="project" value="InterPro"/>
</dbReference>
<dbReference type="KEGG" id="aplc:110977807"/>
<evidence type="ECO:0000259" key="1">
    <source>
        <dbReference type="PROSITE" id="PS51352"/>
    </source>
</evidence>
<dbReference type="Proteomes" id="UP000694845">
    <property type="component" value="Unplaced"/>
</dbReference>
<dbReference type="PANTHER" id="PTHR46762:SF1">
    <property type="entry name" value="NUCLEOREDOXIN-LIKE PROTEIN 2"/>
    <property type="match status" value="1"/>
</dbReference>
<feature type="domain" description="Thioredoxin" evidence="1">
    <location>
        <begin position="9"/>
        <end position="148"/>
    </location>
</feature>
<dbReference type="PANTHER" id="PTHR46762">
    <property type="entry name" value="NUCLEOREDOXIN-LIKE PROTEIN 2"/>
    <property type="match status" value="1"/>
</dbReference>
<dbReference type="OrthoDB" id="409136at2759"/>
<evidence type="ECO:0000313" key="4">
    <source>
        <dbReference type="RefSeq" id="XP_022087943.1"/>
    </source>
</evidence>
<dbReference type="InterPro" id="IPR036249">
    <property type="entry name" value="Thioredoxin-like_sf"/>
</dbReference>
<dbReference type="GeneID" id="110977807"/>
<dbReference type="OMA" id="AGWCSPC"/>
<accession>A0A8B7Y429</accession>
<evidence type="ECO:0000313" key="5">
    <source>
        <dbReference type="RefSeq" id="XP_022087944.1"/>
    </source>
</evidence>
<evidence type="ECO:0000313" key="2">
    <source>
        <dbReference type="Proteomes" id="UP000694845"/>
    </source>
</evidence>
<dbReference type="SUPFAM" id="SSF52833">
    <property type="entry name" value="Thioredoxin-like"/>
    <property type="match status" value="1"/>
</dbReference>
<dbReference type="AlphaFoldDB" id="A0A8B7Y429"/>
<dbReference type="Gene3D" id="3.40.30.10">
    <property type="entry name" value="Glutaredoxin"/>
    <property type="match status" value="1"/>
</dbReference>
<sequence>MAELFRDKTLARKTTPAVPAEEALERRVVGLYFSASWCPPCRQFTPLLREVYEELTARGVPFEVVFISFDKTAEDLQSYVMDDHGDWLFLPFADPLISELKDRFSITAIPQLIIVKPDGDVITPQGRKHVQDRGVSCFTSWSQGMDKA</sequence>
<dbReference type="RefSeq" id="XP_022087944.1">
    <property type="nucleotide sequence ID" value="XM_022232252.1"/>
</dbReference>
<protein>
    <submittedName>
        <fullName evidence="3 4">Nucleoredoxin-like protein 2</fullName>
    </submittedName>
</protein>
<proteinExistence type="predicted"/>
<dbReference type="GO" id="GO:0045494">
    <property type="term" value="P:photoreceptor cell maintenance"/>
    <property type="evidence" value="ECO:0007669"/>
    <property type="project" value="InterPro"/>
</dbReference>
<name>A0A8B7Y429_ACAPL</name>
<evidence type="ECO:0000313" key="3">
    <source>
        <dbReference type="RefSeq" id="XP_022087942.1"/>
    </source>
</evidence>
<gene>
    <name evidence="3 4 5 6 7 8" type="primary">LOC110977807</name>
</gene>
<organism evidence="2 4">
    <name type="scientific">Acanthaster planci</name>
    <name type="common">Crown-of-thorns starfish</name>
    <dbReference type="NCBI Taxonomy" id="133434"/>
    <lineage>
        <taxon>Eukaryota</taxon>
        <taxon>Metazoa</taxon>
        <taxon>Echinodermata</taxon>
        <taxon>Eleutherozoa</taxon>
        <taxon>Asterozoa</taxon>
        <taxon>Asteroidea</taxon>
        <taxon>Valvatacea</taxon>
        <taxon>Valvatida</taxon>
        <taxon>Acanthasteridae</taxon>
        <taxon>Acanthaster</taxon>
    </lineage>
</organism>
<dbReference type="PROSITE" id="PS51352">
    <property type="entry name" value="THIOREDOXIN_2"/>
    <property type="match status" value="1"/>
</dbReference>
<dbReference type="InterPro" id="IPR012336">
    <property type="entry name" value="Thioredoxin-like_fold"/>
</dbReference>
<evidence type="ECO:0000313" key="6">
    <source>
        <dbReference type="RefSeq" id="XP_022087945.1"/>
    </source>
</evidence>
<dbReference type="InterPro" id="IPR013766">
    <property type="entry name" value="Thioredoxin_domain"/>
</dbReference>
<dbReference type="RefSeq" id="XP_022087945.1">
    <property type="nucleotide sequence ID" value="XM_022232253.1"/>
</dbReference>
<dbReference type="RefSeq" id="XP_022087947.1">
    <property type="nucleotide sequence ID" value="XM_022232255.1"/>
</dbReference>
<dbReference type="Pfam" id="PF13905">
    <property type="entry name" value="Thioredoxin_8"/>
    <property type="match status" value="1"/>
</dbReference>
<dbReference type="RefSeq" id="XP_022087943.1">
    <property type="nucleotide sequence ID" value="XM_022232251.1"/>
</dbReference>
<dbReference type="RefSeq" id="XP_022087946.1">
    <property type="nucleotide sequence ID" value="XM_022232254.1"/>
</dbReference>
<reference evidence="3 4" key="1">
    <citation type="submission" date="2025-04" db="UniProtKB">
        <authorList>
            <consortium name="RefSeq"/>
        </authorList>
    </citation>
    <scope>IDENTIFICATION</scope>
</reference>
<evidence type="ECO:0000313" key="7">
    <source>
        <dbReference type="RefSeq" id="XP_022087946.1"/>
    </source>
</evidence>
<dbReference type="InterPro" id="IPR029519">
    <property type="entry name" value="RdCVF2"/>
</dbReference>
<dbReference type="CDD" id="cd02964">
    <property type="entry name" value="TryX_like_family"/>
    <property type="match status" value="1"/>
</dbReference>